<keyword evidence="1" id="KW-1133">Transmembrane helix</keyword>
<gene>
    <name evidence="2" type="ORF">SAMN02927914_05153</name>
</gene>
<dbReference type="RefSeq" id="WP_091584061.1">
    <property type="nucleotide sequence ID" value="NZ_FMXM01000020.1"/>
</dbReference>
<evidence type="ECO:0000256" key="1">
    <source>
        <dbReference type="SAM" id="Phobius"/>
    </source>
</evidence>
<keyword evidence="1" id="KW-0812">Transmembrane</keyword>
<feature type="transmembrane region" description="Helical" evidence="1">
    <location>
        <begin position="45"/>
        <end position="70"/>
    </location>
</feature>
<dbReference type="Gene3D" id="1.10.287.950">
    <property type="entry name" value="Methyl-accepting chemotaxis protein"/>
    <property type="match status" value="1"/>
</dbReference>
<evidence type="ECO:0000313" key="3">
    <source>
        <dbReference type="Proteomes" id="UP000198588"/>
    </source>
</evidence>
<organism evidence="2 3">
    <name type="scientific">Mesorhizobium qingshengii</name>
    <dbReference type="NCBI Taxonomy" id="1165689"/>
    <lineage>
        <taxon>Bacteria</taxon>
        <taxon>Pseudomonadati</taxon>
        <taxon>Pseudomonadota</taxon>
        <taxon>Alphaproteobacteria</taxon>
        <taxon>Hyphomicrobiales</taxon>
        <taxon>Phyllobacteriaceae</taxon>
        <taxon>Mesorhizobium</taxon>
    </lineage>
</organism>
<evidence type="ECO:0000313" key="2">
    <source>
        <dbReference type="EMBL" id="SDA94316.1"/>
    </source>
</evidence>
<sequence length="604" mass="65193">MADIGVGGAAPSLIKASLSRTGKWAGGVAFVSGAVSDVLNPLAPFAAYIALVASVAAVIIAIAIVLRLVLAAKALPALVFATSAAAVAGGVYAVQKETNSQNGVISSLVPAVAGLQQSMGIVSAKVARIEQTVTQTQKTVEQVKQSTDTVAKKTDEIASTQQQQTQQGAETQKTVEAVKQTTETLAAGQAQQQAQTKKLQATTEQIAASIDTIAKGFAALAAQGGAIAEPKRPDEFYHNARVYELSGDMLNARRSYLAFAGFDVDAIDPYTRFATLLRVQDGKTGAREVFGALADKGKALSIKLVHILQFDDAQRLDKLNAFIAANADFAPGYFLLAQEFSEDRLGAQTLADKRNEARALTKFVSYEKDGGLLKYFVDQTQLADWLDRSRSRLAALGDVLDPARFVPSLTPMRSNQGWSMTISLPEPATGISWRMGDSGPFTDTGFLAMNDQATGKPMPNPSFELPDSTQAGTIAIKYLDIRGRETGPFDIRFDPETALQQGNKQILDQFWTSWIAFDASGNHGLVYFTQMLSYRCAIKEVHYSLNGAALDKEIKMPACDKKDPYAIPYDYQPYFKVADSVKSMSVQVTYTDGTRSPVREYKRQ</sequence>
<dbReference type="Proteomes" id="UP000198588">
    <property type="component" value="Unassembled WGS sequence"/>
</dbReference>
<keyword evidence="1" id="KW-0472">Membrane</keyword>
<accession>A0A1G5ZIF4</accession>
<protein>
    <recommendedName>
        <fullName evidence="4">Methyl-accepting chemotaxis protein</fullName>
    </recommendedName>
</protein>
<evidence type="ECO:0008006" key="4">
    <source>
        <dbReference type="Google" id="ProtNLM"/>
    </source>
</evidence>
<feature type="transmembrane region" description="Helical" evidence="1">
    <location>
        <begin position="77"/>
        <end position="94"/>
    </location>
</feature>
<dbReference type="AlphaFoldDB" id="A0A1G5ZIF4"/>
<dbReference type="STRING" id="1165689.SAMN02927914_05153"/>
<name>A0A1G5ZIF4_9HYPH</name>
<dbReference type="OrthoDB" id="9816009at2"/>
<reference evidence="2 3" key="1">
    <citation type="submission" date="2016-10" db="EMBL/GenBank/DDBJ databases">
        <authorList>
            <person name="de Groot N.N."/>
        </authorList>
    </citation>
    <scope>NUCLEOTIDE SEQUENCE [LARGE SCALE GENOMIC DNA]</scope>
    <source>
        <strain evidence="2 3">CGMCC 1.12097</strain>
    </source>
</reference>
<dbReference type="EMBL" id="FMXM01000020">
    <property type="protein sequence ID" value="SDA94316.1"/>
    <property type="molecule type" value="Genomic_DNA"/>
</dbReference>
<proteinExistence type="predicted"/>